<dbReference type="InterPro" id="IPR020103">
    <property type="entry name" value="PsdUridine_synth_cat_dom_sf"/>
</dbReference>
<dbReference type="CDD" id="cd02869">
    <property type="entry name" value="PseudoU_synth_RluA_like"/>
    <property type="match status" value="1"/>
</dbReference>
<organism evidence="6 7">
    <name type="scientific">Paratrimastix pyriformis</name>
    <dbReference type="NCBI Taxonomy" id="342808"/>
    <lineage>
        <taxon>Eukaryota</taxon>
        <taxon>Metamonada</taxon>
        <taxon>Preaxostyla</taxon>
        <taxon>Paratrimastigidae</taxon>
        <taxon>Paratrimastix</taxon>
    </lineage>
</organism>
<gene>
    <name evidence="6" type="ORF">PAPYR_5089</name>
</gene>
<feature type="compositionally biased region" description="Basic and acidic residues" evidence="4">
    <location>
        <begin position="255"/>
        <end position="289"/>
    </location>
</feature>
<name>A0ABQ8UJQ1_9EUKA</name>
<keyword evidence="7" id="KW-1185">Reference proteome</keyword>
<evidence type="ECO:0000256" key="3">
    <source>
        <dbReference type="PROSITE-ProRule" id="PRU00182"/>
    </source>
</evidence>
<dbReference type="Gene3D" id="3.10.290.10">
    <property type="entry name" value="RNA-binding S4 domain"/>
    <property type="match status" value="1"/>
</dbReference>
<dbReference type="PANTHER" id="PTHR21600:SF44">
    <property type="entry name" value="RIBOSOMAL LARGE SUBUNIT PSEUDOURIDINE SYNTHASE D"/>
    <property type="match status" value="1"/>
</dbReference>
<feature type="compositionally biased region" description="Low complexity" evidence="4">
    <location>
        <begin position="298"/>
        <end position="307"/>
    </location>
</feature>
<dbReference type="InterPro" id="IPR006145">
    <property type="entry name" value="PsdUridine_synth_RsuA/RluA"/>
</dbReference>
<dbReference type="InterPro" id="IPR050188">
    <property type="entry name" value="RluA_PseudoU_synthase"/>
</dbReference>
<dbReference type="Gene3D" id="3.30.2350.10">
    <property type="entry name" value="Pseudouridine synthase"/>
    <property type="match status" value="2"/>
</dbReference>
<keyword evidence="2" id="KW-0413">Isomerase</keyword>
<dbReference type="Pfam" id="PF00849">
    <property type="entry name" value="PseudoU_synth_2"/>
    <property type="match status" value="1"/>
</dbReference>
<comment type="similarity">
    <text evidence="1">Belongs to the pseudouridine synthase RluA family.</text>
</comment>
<evidence type="ECO:0000256" key="2">
    <source>
        <dbReference type="ARBA" id="ARBA00023235"/>
    </source>
</evidence>
<evidence type="ECO:0000256" key="1">
    <source>
        <dbReference type="ARBA" id="ARBA00010876"/>
    </source>
</evidence>
<sequence length="578" mass="62254">MWEIVVPQGSLGCRLDKFLAGDATHGKIERWIKNSCITIVNNRGVGTLVKKCGHLVREGDTIKIETDEQRPTQAHQGGEDQDEDAPAPARAPRKPAARRPPPPAATAATAAAPPPAGAAPTSTGQAAAKLPALSIVYEDDDVIVVNKPAGILVHPLPGESLDGTLAGQLMEHTQGRLSTFANDPSRPGIVHRIDKETSGLLIVAKTNAAHEALQPQLESHSVGRRYSALVWGALTPIEIQRHNLAAQRLLKSQQEEQARKEAEEAEKRAEAARKAEAKALRVAAREAAKRGLPPPQPQAAQAPQPGKAEAEGEEEEQAASFCTLFWLCCAGDEAGPGEAERGYGRPQMEPTRAVLVSASGVDPAAALTNTNGVEGMTGTIVAAIGRAPGKGTKRAVVADTTVATHPLLAATAAVVGARQAVTHFRVERSFPFLSLLDVTLETGRQNQIRVHMHHAGHPVFGDPIYGGRNRVGNIPPEHRGLCMELLGLVGRQCLHARELTFAHPRTGRPMHFEAPLPADMQAVLDAFNCKASGIYLHKLEFVRFWMIQQPSYGQNQAHFFFCKEMVLCFQEQREGGWR</sequence>
<accession>A0ABQ8UJQ1</accession>
<keyword evidence="3" id="KW-0694">RNA-binding</keyword>
<evidence type="ECO:0000313" key="6">
    <source>
        <dbReference type="EMBL" id="KAJ4459038.1"/>
    </source>
</evidence>
<proteinExistence type="inferred from homology"/>
<evidence type="ECO:0000259" key="5">
    <source>
        <dbReference type="Pfam" id="PF00849"/>
    </source>
</evidence>
<feature type="region of interest" description="Disordered" evidence="4">
    <location>
        <begin position="62"/>
        <end position="123"/>
    </location>
</feature>
<dbReference type="InterPro" id="IPR036986">
    <property type="entry name" value="S4_RNA-bd_sf"/>
</dbReference>
<dbReference type="PROSITE" id="PS01129">
    <property type="entry name" value="PSI_RLU"/>
    <property type="match status" value="1"/>
</dbReference>
<dbReference type="PROSITE" id="PS50889">
    <property type="entry name" value="S4"/>
    <property type="match status" value="1"/>
</dbReference>
<dbReference type="Proteomes" id="UP001141327">
    <property type="component" value="Unassembled WGS sequence"/>
</dbReference>
<evidence type="ECO:0000313" key="7">
    <source>
        <dbReference type="Proteomes" id="UP001141327"/>
    </source>
</evidence>
<evidence type="ECO:0000256" key="4">
    <source>
        <dbReference type="SAM" id="MobiDB-lite"/>
    </source>
</evidence>
<dbReference type="PANTHER" id="PTHR21600">
    <property type="entry name" value="MITOCHONDRIAL RNA PSEUDOURIDINE SYNTHASE"/>
    <property type="match status" value="1"/>
</dbReference>
<protein>
    <submittedName>
        <fullName evidence="6">RluA family pseudouridine synthase</fullName>
    </submittedName>
</protein>
<feature type="domain" description="Pseudouridine synthase RsuA/RluA-like" evidence="5">
    <location>
        <begin position="141"/>
        <end position="272"/>
    </location>
</feature>
<reference evidence="6" key="1">
    <citation type="journal article" date="2022" name="bioRxiv">
        <title>Genomics of Preaxostyla Flagellates Illuminates Evolutionary Transitions and the Path Towards Mitochondrial Loss.</title>
        <authorList>
            <person name="Novak L.V.F."/>
            <person name="Treitli S.C."/>
            <person name="Pyrih J."/>
            <person name="Halakuc P."/>
            <person name="Pipaliya S.V."/>
            <person name="Vacek V."/>
            <person name="Brzon O."/>
            <person name="Soukal P."/>
            <person name="Eme L."/>
            <person name="Dacks J.B."/>
            <person name="Karnkowska A."/>
            <person name="Elias M."/>
            <person name="Hampl V."/>
        </authorList>
    </citation>
    <scope>NUCLEOTIDE SEQUENCE</scope>
    <source>
        <strain evidence="6">RCP-MX</strain>
    </source>
</reference>
<comment type="caution">
    <text evidence="6">The sequence shown here is derived from an EMBL/GenBank/DDBJ whole genome shotgun (WGS) entry which is preliminary data.</text>
</comment>
<dbReference type="InterPro" id="IPR006224">
    <property type="entry name" value="PsdUridine_synth_RluA-like_CS"/>
</dbReference>
<dbReference type="SUPFAM" id="SSF55120">
    <property type="entry name" value="Pseudouridine synthase"/>
    <property type="match status" value="2"/>
</dbReference>
<feature type="region of interest" description="Disordered" evidence="4">
    <location>
        <begin position="255"/>
        <end position="315"/>
    </location>
</feature>
<dbReference type="EMBL" id="JAPMOS010000023">
    <property type="protein sequence ID" value="KAJ4459038.1"/>
    <property type="molecule type" value="Genomic_DNA"/>
</dbReference>